<comment type="caution">
    <text evidence="3">The sequence shown here is derived from an EMBL/GenBank/DDBJ whole genome shotgun (WGS) entry which is preliminary data.</text>
</comment>
<dbReference type="Proteomes" id="UP000824264">
    <property type="component" value="Unassembled WGS sequence"/>
</dbReference>
<evidence type="ECO:0000256" key="2">
    <source>
        <dbReference type="SAM" id="SignalP"/>
    </source>
</evidence>
<gene>
    <name evidence="3" type="ORF">H9874_08335</name>
</gene>
<evidence type="ECO:0000313" key="4">
    <source>
        <dbReference type="Proteomes" id="UP000824264"/>
    </source>
</evidence>
<reference evidence="3" key="2">
    <citation type="submission" date="2021-04" db="EMBL/GenBank/DDBJ databases">
        <authorList>
            <person name="Gilroy R."/>
        </authorList>
    </citation>
    <scope>NUCLEOTIDE SEQUENCE</scope>
    <source>
        <strain evidence="3">ChiSxjej5B17-1746</strain>
    </source>
</reference>
<feature type="chain" id="PRO_5038605204" evidence="2">
    <location>
        <begin position="22"/>
        <end position="299"/>
    </location>
</feature>
<proteinExistence type="predicted"/>
<dbReference type="Pfam" id="PF10670">
    <property type="entry name" value="DUF4198"/>
    <property type="match status" value="1"/>
</dbReference>
<feature type="signal peptide" evidence="2">
    <location>
        <begin position="1"/>
        <end position="21"/>
    </location>
</feature>
<dbReference type="EMBL" id="DXGI01000318">
    <property type="protein sequence ID" value="HIW79135.1"/>
    <property type="molecule type" value="Genomic_DNA"/>
</dbReference>
<dbReference type="InterPro" id="IPR019613">
    <property type="entry name" value="DUF4198"/>
</dbReference>
<evidence type="ECO:0000256" key="1">
    <source>
        <dbReference type="SAM" id="MobiDB-lite"/>
    </source>
</evidence>
<feature type="region of interest" description="Disordered" evidence="1">
    <location>
        <begin position="192"/>
        <end position="227"/>
    </location>
</feature>
<accession>A0A9D1R1B1</accession>
<organism evidence="3 4">
    <name type="scientific">Candidatus Bilophila faecipullorum</name>
    <dbReference type="NCBI Taxonomy" id="2838482"/>
    <lineage>
        <taxon>Bacteria</taxon>
        <taxon>Pseudomonadati</taxon>
        <taxon>Thermodesulfobacteriota</taxon>
        <taxon>Desulfovibrionia</taxon>
        <taxon>Desulfovibrionales</taxon>
        <taxon>Desulfovibrionaceae</taxon>
        <taxon>Bilophila</taxon>
    </lineage>
</organism>
<keyword evidence="2" id="KW-0732">Signal</keyword>
<feature type="compositionally biased region" description="Basic and acidic residues" evidence="1">
    <location>
        <begin position="209"/>
        <end position="220"/>
    </location>
</feature>
<name>A0A9D1R1B1_9BACT</name>
<reference evidence="3" key="1">
    <citation type="journal article" date="2021" name="PeerJ">
        <title>Extensive microbial diversity within the chicken gut microbiome revealed by metagenomics and culture.</title>
        <authorList>
            <person name="Gilroy R."/>
            <person name="Ravi A."/>
            <person name="Getino M."/>
            <person name="Pursley I."/>
            <person name="Horton D.L."/>
            <person name="Alikhan N.F."/>
            <person name="Baker D."/>
            <person name="Gharbi K."/>
            <person name="Hall N."/>
            <person name="Watson M."/>
            <person name="Adriaenssens E.M."/>
            <person name="Foster-Nyarko E."/>
            <person name="Jarju S."/>
            <person name="Secka A."/>
            <person name="Antonio M."/>
            <person name="Oren A."/>
            <person name="Chaudhuri R.R."/>
            <person name="La Ragione R."/>
            <person name="Hildebrand F."/>
            <person name="Pallen M.J."/>
        </authorList>
    </citation>
    <scope>NUCLEOTIDE SEQUENCE</scope>
    <source>
        <strain evidence="3">ChiSxjej5B17-1746</strain>
    </source>
</reference>
<evidence type="ECO:0000313" key="3">
    <source>
        <dbReference type="EMBL" id="HIW79135.1"/>
    </source>
</evidence>
<protein>
    <submittedName>
        <fullName evidence="3">DUF4198 domain-containing protein</fullName>
    </submittedName>
</protein>
<sequence>MLGRTLLTLGLTALLAAPAYAGLGLLLPDRPAVDDPEKNTIEIVVGAVEPSTGQGIPIERPQAFTALYSSGEETERSDHLSVLEEINAFGARAWRTSIVLPRPGAYHFVAQSKTGWVPEEDRFVQYLATVQIPAYGSAEGWDRPAGLDFEIVPLSRPFGLCTGMAFTGQALADGKPLPGVVIDVARLDPALKPDIREPEDPNALPDETPTGKEKAKKPEKQPMPQPISAFGDVQQVKTDSQGVFTFVCPLPGWWAFTASRAGDPLQDPEGKQKPLEIKTIFWVYLNDCTPAKPSKKQGA</sequence>
<dbReference type="AlphaFoldDB" id="A0A9D1R1B1"/>